<keyword evidence="4" id="KW-1185">Reference proteome</keyword>
<organism evidence="3 4">
    <name type="scientific">Elysia marginata</name>
    <dbReference type="NCBI Taxonomy" id="1093978"/>
    <lineage>
        <taxon>Eukaryota</taxon>
        <taxon>Metazoa</taxon>
        <taxon>Spiralia</taxon>
        <taxon>Lophotrochozoa</taxon>
        <taxon>Mollusca</taxon>
        <taxon>Gastropoda</taxon>
        <taxon>Heterobranchia</taxon>
        <taxon>Euthyneura</taxon>
        <taxon>Panpulmonata</taxon>
        <taxon>Sacoglossa</taxon>
        <taxon>Placobranchoidea</taxon>
        <taxon>Plakobranchidae</taxon>
        <taxon>Elysia</taxon>
    </lineage>
</organism>
<reference evidence="3 4" key="1">
    <citation type="journal article" date="2021" name="Elife">
        <title>Chloroplast acquisition without the gene transfer in kleptoplastic sea slugs, Plakobranchus ocellatus.</title>
        <authorList>
            <person name="Maeda T."/>
            <person name="Takahashi S."/>
            <person name="Yoshida T."/>
            <person name="Shimamura S."/>
            <person name="Takaki Y."/>
            <person name="Nagai Y."/>
            <person name="Toyoda A."/>
            <person name="Suzuki Y."/>
            <person name="Arimoto A."/>
            <person name="Ishii H."/>
            <person name="Satoh N."/>
            <person name="Nishiyama T."/>
            <person name="Hasebe M."/>
            <person name="Maruyama T."/>
            <person name="Minagawa J."/>
            <person name="Obokata J."/>
            <person name="Shigenobu S."/>
        </authorList>
    </citation>
    <scope>NUCLEOTIDE SEQUENCE [LARGE SCALE GENOMIC DNA]</scope>
</reference>
<evidence type="ECO:0000313" key="4">
    <source>
        <dbReference type="Proteomes" id="UP000762676"/>
    </source>
</evidence>
<evidence type="ECO:0000313" key="3">
    <source>
        <dbReference type="EMBL" id="GFS02770.1"/>
    </source>
</evidence>
<dbReference type="PROSITE" id="PS50024">
    <property type="entry name" value="SEA"/>
    <property type="match status" value="1"/>
</dbReference>
<dbReference type="InterPro" id="IPR000082">
    <property type="entry name" value="SEA_dom"/>
</dbReference>
<dbReference type="AlphaFoldDB" id="A0AAV4HYU4"/>
<proteinExistence type="predicted"/>
<gene>
    <name evidence="3" type="ORF">ElyMa_006452900</name>
</gene>
<accession>A0AAV4HYU4</accession>
<dbReference type="Proteomes" id="UP000762676">
    <property type="component" value="Unassembled WGS sequence"/>
</dbReference>
<evidence type="ECO:0000259" key="2">
    <source>
        <dbReference type="PROSITE" id="PS50024"/>
    </source>
</evidence>
<evidence type="ECO:0000256" key="1">
    <source>
        <dbReference type="SAM" id="MobiDB-lite"/>
    </source>
</evidence>
<sequence length="179" mass="20362">MCVNSLSQGLKVDLPKAGLEPLTSRSENRASATRPRRHTNLTDIYRGLPNFKRVVILGFWQGSIGVNYTVEFGALDEKNSTPVASVELKEKLVEAEEKLLKLPDVNQEHVKETFNKSVIKEPKPVSLKIEMTVQFDGFTTDLQNRAIELYRNISQEYTERLTNIYKSLSNFKRVNISGF</sequence>
<feature type="region of interest" description="Disordered" evidence="1">
    <location>
        <begin position="17"/>
        <end position="37"/>
    </location>
</feature>
<dbReference type="EMBL" id="BMAT01012961">
    <property type="protein sequence ID" value="GFS02770.1"/>
    <property type="molecule type" value="Genomic_DNA"/>
</dbReference>
<protein>
    <recommendedName>
        <fullName evidence="2">SEA domain-containing protein</fullName>
    </recommendedName>
</protein>
<feature type="non-terminal residue" evidence="3">
    <location>
        <position position="179"/>
    </location>
</feature>
<feature type="domain" description="SEA" evidence="2">
    <location>
        <begin position="121"/>
        <end position="179"/>
    </location>
</feature>
<name>A0AAV4HYU4_9GAST</name>
<comment type="caution">
    <text evidence="3">The sequence shown here is derived from an EMBL/GenBank/DDBJ whole genome shotgun (WGS) entry which is preliminary data.</text>
</comment>